<evidence type="ECO:0000313" key="1">
    <source>
        <dbReference type="EMBL" id="KKM18198.1"/>
    </source>
</evidence>
<reference evidence="1" key="1">
    <citation type="journal article" date="2015" name="Nature">
        <title>Complex archaea that bridge the gap between prokaryotes and eukaryotes.</title>
        <authorList>
            <person name="Spang A."/>
            <person name="Saw J.H."/>
            <person name="Jorgensen S.L."/>
            <person name="Zaremba-Niedzwiedzka K."/>
            <person name="Martijn J."/>
            <person name="Lind A.E."/>
            <person name="van Eijk R."/>
            <person name="Schleper C."/>
            <person name="Guy L."/>
            <person name="Ettema T.J."/>
        </authorList>
    </citation>
    <scope>NUCLEOTIDE SEQUENCE</scope>
</reference>
<dbReference type="AlphaFoldDB" id="A0A0F9K7Y8"/>
<sequence length="64" mass="7731">MMHYKTPLDFMEHCVEYINTLPPSARLPWAYWLLSQVKTGPVGRRMINQMKQEYFLQCLRLRLS</sequence>
<comment type="caution">
    <text evidence="1">The sequence shown here is derived from an EMBL/GenBank/DDBJ whole genome shotgun (WGS) entry which is preliminary data.</text>
</comment>
<dbReference type="EMBL" id="LAZR01014274">
    <property type="protein sequence ID" value="KKM18198.1"/>
    <property type="molecule type" value="Genomic_DNA"/>
</dbReference>
<gene>
    <name evidence="1" type="ORF">LCGC14_1668140</name>
</gene>
<proteinExistence type="predicted"/>
<name>A0A0F9K7Y8_9ZZZZ</name>
<protein>
    <submittedName>
        <fullName evidence="1">Uncharacterized protein</fullName>
    </submittedName>
</protein>
<organism evidence="1">
    <name type="scientific">marine sediment metagenome</name>
    <dbReference type="NCBI Taxonomy" id="412755"/>
    <lineage>
        <taxon>unclassified sequences</taxon>
        <taxon>metagenomes</taxon>
        <taxon>ecological metagenomes</taxon>
    </lineage>
</organism>
<accession>A0A0F9K7Y8</accession>